<organism evidence="1 2">
    <name type="scientific">Paenibacillus eucommiae</name>
    <dbReference type="NCBI Taxonomy" id="1355755"/>
    <lineage>
        <taxon>Bacteria</taxon>
        <taxon>Bacillati</taxon>
        <taxon>Bacillota</taxon>
        <taxon>Bacilli</taxon>
        <taxon>Bacillales</taxon>
        <taxon>Paenibacillaceae</taxon>
        <taxon>Paenibacillus</taxon>
    </lineage>
</organism>
<gene>
    <name evidence="1" type="ORF">J2Z66_003128</name>
</gene>
<keyword evidence="2" id="KW-1185">Reference proteome</keyword>
<reference evidence="1 2" key="1">
    <citation type="submission" date="2021-03" db="EMBL/GenBank/DDBJ databases">
        <title>Genomic Encyclopedia of Type Strains, Phase IV (KMG-IV): sequencing the most valuable type-strain genomes for metagenomic binning, comparative biology and taxonomic classification.</title>
        <authorList>
            <person name="Goeker M."/>
        </authorList>
    </citation>
    <scope>NUCLEOTIDE SEQUENCE [LARGE SCALE GENOMIC DNA]</scope>
    <source>
        <strain evidence="1 2">DSM 26048</strain>
    </source>
</reference>
<comment type="caution">
    <text evidence="1">The sequence shown here is derived from an EMBL/GenBank/DDBJ whole genome shotgun (WGS) entry which is preliminary data.</text>
</comment>
<sequence>MRGSRPGRGAQGCKQVYRKQAYVAQIRVKMAQMCAGSRGRGHGWIQKLWHQGTSVKIKERNPYIFVKMLAGPLDWGDTSVAITKGKLNVIKWGIY</sequence>
<protein>
    <submittedName>
        <fullName evidence="1">Uncharacterized protein</fullName>
    </submittedName>
</protein>
<accession>A0ABS4IVA3</accession>
<evidence type="ECO:0000313" key="2">
    <source>
        <dbReference type="Proteomes" id="UP001519287"/>
    </source>
</evidence>
<dbReference type="Proteomes" id="UP001519287">
    <property type="component" value="Unassembled WGS sequence"/>
</dbReference>
<name>A0ABS4IVA3_9BACL</name>
<proteinExistence type="predicted"/>
<dbReference type="EMBL" id="JAGGLB010000009">
    <property type="protein sequence ID" value="MBP1991521.1"/>
    <property type="molecule type" value="Genomic_DNA"/>
</dbReference>
<evidence type="ECO:0000313" key="1">
    <source>
        <dbReference type="EMBL" id="MBP1991521.1"/>
    </source>
</evidence>